<evidence type="ECO:0000313" key="4">
    <source>
        <dbReference type="Proteomes" id="UP000239388"/>
    </source>
</evidence>
<dbReference type="PANTHER" id="PTHR30093:SF2">
    <property type="entry name" value="TYPE II SECRETION SYSTEM PROTEIN H"/>
    <property type="match status" value="1"/>
</dbReference>
<sequence>MIQLPAQEGGKRLVRPINYLSRSSRMNRREGFTLVELLVVIAIIGVLVGLLLPAVQQAREAARRMQCTNSLKQLGLACHSYHDTYDAFPPSWDSRGGWSGLARLLPFIEQANVEAAIDWGTPYTVYQSDGAAANVLKSGTPLPALELDMFKCPSEVNLRPVDASGDGIPDYFPSNYALSHGTFFVYNGGNSGDGAFGPNRYTRIAEFQTDGTSNTMGISEVNAFTLFSSGSRTYDNSAGIPALADMASVISTNVSSSSSNYGHTQWVSGNVLQTGYTAFFTPNTIFNIDGRLQPADFVNNPEGESDVADNPCMAAVTARSFHPGVVNVTFIDGSVSKVTETVDLYVYRAIATRFGGEVVERNKL</sequence>
<evidence type="ECO:0000256" key="1">
    <source>
        <dbReference type="SAM" id="Phobius"/>
    </source>
</evidence>
<dbReference type="SUPFAM" id="SSF54523">
    <property type="entry name" value="Pili subunits"/>
    <property type="match status" value="1"/>
</dbReference>
<dbReference type="NCBIfam" id="TIGR04294">
    <property type="entry name" value="pre_pil_HX9DG"/>
    <property type="match status" value="1"/>
</dbReference>
<comment type="caution">
    <text evidence="3">The sequence shown here is derived from an EMBL/GenBank/DDBJ whole genome shotgun (WGS) entry which is preliminary data.</text>
</comment>
<dbReference type="InterPro" id="IPR011453">
    <property type="entry name" value="DUF1559"/>
</dbReference>
<name>A0A2S8GB41_9BACT</name>
<feature type="transmembrane region" description="Helical" evidence="1">
    <location>
        <begin position="32"/>
        <end position="55"/>
    </location>
</feature>
<protein>
    <submittedName>
        <fullName evidence="3">Prepilin-type cleavage/methylation domain-containing protein</fullName>
    </submittedName>
</protein>
<evidence type="ECO:0000313" key="3">
    <source>
        <dbReference type="EMBL" id="PQO41678.1"/>
    </source>
</evidence>
<dbReference type="Proteomes" id="UP000239388">
    <property type="component" value="Unassembled WGS sequence"/>
</dbReference>
<organism evidence="3 4">
    <name type="scientific">Blastopirellula marina</name>
    <dbReference type="NCBI Taxonomy" id="124"/>
    <lineage>
        <taxon>Bacteria</taxon>
        <taxon>Pseudomonadati</taxon>
        <taxon>Planctomycetota</taxon>
        <taxon>Planctomycetia</taxon>
        <taxon>Pirellulales</taxon>
        <taxon>Pirellulaceae</taxon>
        <taxon>Blastopirellula</taxon>
    </lineage>
</organism>
<dbReference type="NCBIfam" id="TIGR02532">
    <property type="entry name" value="IV_pilin_GFxxxE"/>
    <property type="match status" value="1"/>
</dbReference>
<keyword evidence="1" id="KW-0812">Transmembrane</keyword>
<dbReference type="AlphaFoldDB" id="A0A2S8GB41"/>
<proteinExistence type="predicted"/>
<dbReference type="InterPro" id="IPR045584">
    <property type="entry name" value="Pilin-like"/>
</dbReference>
<dbReference type="PANTHER" id="PTHR30093">
    <property type="entry name" value="GENERAL SECRETION PATHWAY PROTEIN G"/>
    <property type="match status" value="1"/>
</dbReference>
<dbReference type="Pfam" id="PF07963">
    <property type="entry name" value="N_methyl"/>
    <property type="match status" value="1"/>
</dbReference>
<dbReference type="InterPro" id="IPR027558">
    <property type="entry name" value="Pre_pil_HX9DG_C"/>
</dbReference>
<keyword evidence="1" id="KW-1133">Transmembrane helix</keyword>
<accession>A0A2S8GB41</accession>
<dbReference type="Gene3D" id="3.30.700.10">
    <property type="entry name" value="Glycoprotein, Type 4 Pilin"/>
    <property type="match status" value="1"/>
</dbReference>
<dbReference type="EMBL" id="PUIB01000005">
    <property type="protein sequence ID" value="PQO41678.1"/>
    <property type="molecule type" value="Genomic_DNA"/>
</dbReference>
<dbReference type="Pfam" id="PF07596">
    <property type="entry name" value="SBP_bac_10"/>
    <property type="match status" value="1"/>
</dbReference>
<reference evidence="3 4" key="1">
    <citation type="submission" date="2018-02" db="EMBL/GenBank/DDBJ databases">
        <title>Comparative genomes isolates from brazilian mangrove.</title>
        <authorList>
            <person name="Araujo J.E."/>
            <person name="Taketani R.G."/>
            <person name="Silva M.C.P."/>
            <person name="Loureco M.V."/>
            <person name="Andreote F.D."/>
        </authorList>
    </citation>
    <scope>NUCLEOTIDE SEQUENCE [LARGE SCALE GENOMIC DNA]</scope>
    <source>
        <strain evidence="3 4">NAP PRIS-MGV</strain>
    </source>
</reference>
<dbReference type="InterPro" id="IPR012902">
    <property type="entry name" value="N_methyl_site"/>
</dbReference>
<feature type="domain" description="DUF1559" evidence="2">
    <location>
        <begin position="56"/>
        <end position="344"/>
    </location>
</feature>
<gene>
    <name evidence="3" type="ORF">C5Y98_02845</name>
</gene>
<evidence type="ECO:0000259" key="2">
    <source>
        <dbReference type="Pfam" id="PF07596"/>
    </source>
</evidence>
<dbReference type="PROSITE" id="PS00409">
    <property type="entry name" value="PROKAR_NTER_METHYL"/>
    <property type="match status" value="1"/>
</dbReference>
<keyword evidence="1" id="KW-0472">Membrane</keyword>